<dbReference type="CDD" id="cd00161">
    <property type="entry name" value="beta-trefoil_Ricin-like"/>
    <property type="match status" value="1"/>
</dbReference>
<dbReference type="SMART" id="SM00458">
    <property type="entry name" value="RICIN"/>
    <property type="match status" value="2"/>
</dbReference>
<feature type="chain" id="PRO_5040446360" evidence="1">
    <location>
        <begin position="24"/>
        <end position="837"/>
    </location>
</feature>
<keyword evidence="4" id="KW-1185">Reference proteome</keyword>
<feature type="signal peptide" evidence="1">
    <location>
        <begin position="1"/>
        <end position="23"/>
    </location>
</feature>
<dbReference type="EMBL" id="CAICTM010000203">
    <property type="protein sequence ID" value="CAB9504662.1"/>
    <property type="molecule type" value="Genomic_DNA"/>
</dbReference>
<dbReference type="Gene3D" id="2.80.10.50">
    <property type="match status" value="2"/>
</dbReference>
<dbReference type="InterPro" id="IPR000772">
    <property type="entry name" value="Ricin_B_lectin"/>
</dbReference>
<keyword evidence="1" id="KW-0732">Signal</keyword>
<accession>A0A9N8DK90</accession>
<evidence type="ECO:0000259" key="2">
    <source>
        <dbReference type="SMART" id="SM00458"/>
    </source>
</evidence>
<feature type="domain" description="Ricin B lectin" evidence="2">
    <location>
        <begin position="711"/>
        <end position="832"/>
    </location>
</feature>
<comment type="caution">
    <text evidence="3">The sequence shown here is derived from an EMBL/GenBank/DDBJ whole genome shotgun (WGS) entry which is preliminary data.</text>
</comment>
<sequence length="837" mass="90357">MKLLSVLLAVACTAVLVPTPVVATSNDVVFVEETSPEVSLRGMKAIPQGINYSVPAIRVDDSAAEIVVDHTQTSSAARGLRTSRRLAGETCPYRSTNPGTSAEGLFICDSGWRSDCTFVCAQTACYNSGGVWAALDPCCNPYRCFYGSLCPVGWTQGAKTQHGQTCTRAANDPSCHEDCARKQCQEHAGEWAGFDPRYSPFTCYMGAVTTEESAAIDDEVKGLITNLNKVKIQVSGAKDLLADVADRSGDDCVTTGKSCTIVWVIFFFQVLAEHTVNWLNEALKSKNMVELCKNLHKGAASTAVGALAIKNKGTYAMEFSGDVTGLTISGGASFNMIWGEDGQKACSTSGVLGFNLGLFGFGIGSGVSFSPKAMGGFGTVGSHISNPDECLAVGLPGVPIVVTVGITPSNVKVQDVVCLFKRDLPRLLTQSIGTKTESMETWKEAILEAAIRTGSVLLGISSVGVGVGTGFDVADLVTFKGSDWIPSFSYGKCIETVFHCEGGGCDAVEQKGKESAQIKLKHNGHCMSHQGKHVEQHWCQNLEDASQTWGFSAATERIENLACPKSYTQGELGKNGMVCTKGWTPDCQTDCAKHLCESQGGTWAGLDPCCNPFTCYMKTPWCLDFDYWQGTQVIMHPCHDKNNQKWYHDGTTIRTRHDTNKCLTFDSGRLTLKTCGAAHQQFSWPNEFWASKGGAPVRHTPSPHCPVSLSGKPGLLSSWADLGSCLDVEGTHSGEVPAMRTCSGGNGEKWKYDVYKGEITSIHASKCLDWDTNTASKVLLWVCTGGKNQRWYRKDKTVRNKQKGDGFCLDTKNGKAELLACDSSATQNWNWQPGFWP</sequence>
<dbReference type="PROSITE" id="PS50231">
    <property type="entry name" value="RICIN_B_LECTIN"/>
    <property type="match status" value="2"/>
</dbReference>
<evidence type="ECO:0000256" key="1">
    <source>
        <dbReference type="SAM" id="SignalP"/>
    </source>
</evidence>
<feature type="domain" description="Ricin B lectin" evidence="2">
    <location>
        <begin position="514"/>
        <end position="685"/>
    </location>
</feature>
<dbReference type="AlphaFoldDB" id="A0A9N8DK90"/>
<dbReference type="Pfam" id="PF00652">
    <property type="entry name" value="Ricin_B_lectin"/>
    <property type="match status" value="2"/>
</dbReference>
<protein>
    <submittedName>
        <fullName evidence="3">Ricin b lectin</fullName>
    </submittedName>
</protein>
<proteinExistence type="predicted"/>
<dbReference type="SUPFAM" id="SSF50370">
    <property type="entry name" value="Ricin B-like lectins"/>
    <property type="match status" value="2"/>
</dbReference>
<gene>
    <name evidence="3" type="ORF">SEMRO_204_G085960.1</name>
</gene>
<evidence type="ECO:0000313" key="3">
    <source>
        <dbReference type="EMBL" id="CAB9504662.1"/>
    </source>
</evidence>
<name>A0A9N8DK90_9STRA</name>
<reference evidence="3" key="1">
    <citation type="submission" date="2020-06" db="EMBL/GenBank/DDBJ databases">
        <authorList>
            <consortium name="Plant Systems Biology data submission"/>
        </authorList>
    </citation>
    <scope>NUCLEOTIDE SEQUENCE</scope>
    <source>
        <strain evidence="3">D6</strain>
    </source>
</reference>
<organism evidence="3 4">
    <name type="scientific">Seminavis robusta</name>
    <dbReference type="NCBI Taxonomy" id="568900"/>
    <lineage>
        <taxon>Eukaryota</taxon>
        <taxon>Sar</taxon>
        <taxon>Stramenopiles</taxon>
        <taxon>Ochrophyta</taxon>
        <taxon>Bacillariophyta</taxon>
        <taxon>Bacillariophyceae</taxon>
        <taxon>Bacillariophycidae</taxon>
        <taxon>Naviculales</taxon>
        <taxon>Naviculaceae</taxon>
        <taxon>Seminavis</taxon>
    </lineage>
</organism>
<dbReference type="InterPro" id="IPR035992">
    <property type="entry name" value="Ricin_B-like_lectins"/>
</dbReference>
<dbReference type="Proteomes" id="UP001153069">
    <property type="component" value="Unassembled WGS sequence"/>
</dbReference>
<evidence type="ECO:0000313" key="4">
    <source>
        <dbReference type="Proteomes" id="UP001153069"/>
    </source>
</evidence>